<gene>
    <name evidence="1" type="ORF">ACG00X_09075</name>
</gene>
<organism evidence="1 2">
    <name type="scientific">Pelomonas nitida</name>
    <dbReference type="NCBI Taxonomy" id="3299027"/>
    <lineage>
        <taxon>Bacteria</taxon>
        <taxon>Pseudomonadati</taxon>
        <taxon>Pseudomonadota</taxon>
        <taxon>Betaproteobacteria</taxon>
        <taxon>Burkholderiales</taxon>
        <taxon>Sphaerotilaceae</taxon>
        <taxon>Roseateles</taxon>
    </lineage>
</organism>
<dbReference type="SUPFAM" id="SSF56726">
    <property type="entry name" value="DNA topoisomerase IV, alpha subunit"/>
    <property type="match status" value="1"/>
</dbReference>
<dbReference type="EMBL" id="JBIGIA010000006">
    <property type="protein sequence ID" value="MFG6456983.1"/>
    <property type="molecule type" value="Genomic_DNA"/>
</dbReference>
<evidence type="ECO:0000313" key="1">
    <source>
        <dbReference type="EMBL" id="MFG6456983.1"/>
    </source>
</evidence>
<reference evidence="1 2" key="1">
    <citation type="submission" date="2024-09" db="EMBL/GenBank/DDBJ databases">
        <title>Novel species of the genus Pelomonas and Roseateles isolated from streams.</title>
        <authorList>
            <person name="Lu H."/>
        </authorList>
    </citation>
    <scope>NUCLEOTIDE SEQUENCE [LARGE SCALE GENOMIC DNA]</scope>
    <source>
        <strain evidence="1 2">BYS96W</strain>
    </source>
</reference>
<name>A0ABW7G4W2_9BURK</name>
<keyword evidence="2" id="KW-1185">Reference proteome</keyword>
<proteinExistence type="predicted"/>
<dbReference type="Proteomes" id="UP001606305">
    <property type="component" value="Unassembled WGS sequence"/>
</dbReference>
<accession>A0ABW7G4W2</accession>
<dbReference type="RefSeq" id="WP_394487801.1">
    <property type="nucleotide sequence ID" value="NZ_JBIGIA010000006.1"/>
</dbReference>
<dbReference type="InterPro" id="IPR036078">
    <property type="entry name" value="Spo11/TopoVI_A_sf"/>
</dbReference>
<comment type="caution">
    <text evidence="1">The sequence shown here is derived from an EMBL/GenBank/DDBJ whole genome shotgun (WGS) entry which is preliminary data.</text>
</comment>
<protein>
    <recommendedName>
        <fullName evidence="3">DUF2399 domain-containing protein</fullName>
    </recommendedName>
</protein>
<evidence type="ECO:0000313" key="2">
    <source>
        <dbReference type="Proteomes" id="UP001606305"/>
    </source>
</evidence>
<evidence type="ECO:0008006" key="3">
    <source>
        <dbReference type="Google" id="ProtNLM"/>
    </source>
</evidence>
<sequence length="390" mass="42502">MNTRELSASRLRRHLAAAQPVWPGALPALRVDERELLTDWLRGSADTRPWQSLLQAAGPGRIELAEALSQKALEAGIATRHERSEHGRWWPVKLCWIELEALQAALGLATRSDRDARTAALAQRLDALMADERVGEAAQALADTRMATMAAEARVALLEALVRWGAEGRSGLRRDFALHLDHTKAIAAGEWAWLERHFDLPALGIEAFAATLTLAGDARLRWADDRRVDLAAAPFFALPVDALRALQHIDTPPARWWLIENRASFEKQAARRAPGDALVWIAGRPTRAWGEAVSRLIELAPAPAAISADADPAGIEIARAAAEPWERAGLAWTATAMEPERLARPGLQPLGAYDRGVLARLAGQALPAELAALRDALAERGVKAEQEGWL</sequence>